<feature type="chain" id="PRO_5007622246" description="Lipoprotein" evidence="1">
    <location>
        <begin position="22"/>
        <end position="59"/>
    </location>
</feature>
<keyword evidence="1" id="KW-0732">Signal</keyword>
<organism evidence="2 3">
    <name type="scientific">Caballeronia ptereochthonis</name>
    <dbReference type="NCBI Taxonomy" id="1777144"/>
    <lineage>
        <taxon>Bacteria</taxon>
        <taxon>Pseudomonadati</taxon>
        <taxon>Pseudomonadota</taxon>
        <taxon>Betaproteobacteria</taxon>
        <taxon>Burkholderiales</taxon>
        <taxon>Burkholderiaceae</taxon>
        <taxon>Caballeronia</taxon>
    </lineage>
</organism>
<dbReference type="AlphaFoldDB" id="A0A158BW69"/>
<reference evidence="2" key="1">
    <citation type="submission" date="2016-01" db="EMBL/GenBank/DDBJ databases">
        <authorList>
            <person name="Peeters C."/>
        </authorList>
    </citation>
    <scope>NUCLEOTIDE SEQUENCE [LARGE SCALE GENOMIC DNA]</scope>
    <source>
        <strain evidence="2">LMG 29326</strain>
    </source>
</reference>
<gene>
    <name evidence="2" type="ORF">AWB83_03704</name>
</gene>
<evidence type="ECO:0008006" key="4">
    <source>
        <dbReference type="Google" id="ProtNLM"/>
    </source>
</evidence>
<evidence type="ECO:0000256" key="1">
    <source>
        <dbReference type="SAM" id="SignalP"/>
    </source>
</evidence>
<name>A0A158BW69_9BURK</name>
<evidence type="ECO:0000313" key="3">
    <source>
        <dbReference type="Proteomes" id="UP000054978"/>
    </source>
</evidence>
<sequence length="59" mass="6079">MKPLKFFVAAWMLSGASLVLAQTQPDGASAPQAASSSSAPRPTQECVGPASFCNIYFGS</sequence>
<evidence type="ECO:0000313" key="2">
    <source>
        <dbReference type="EMBL" id="SAK74359.1"/>
    </source>
</evidence>
<proteinExistence type="predicted"/>
<protein>
    <recommendedName>
        <fullName evidence="4">Lipoprotein</fullName>
    </recommendedName>
</protein>
<accession>A0A158BW69</accession>
<feature type="signal peptide" evidence="1">
    <location>
        <begin position="1"/>
        <end position="21"/>
    </location>
</feature>
<keyword evidence="3" id="KW-1185">Reference proteome</keyword>
<dbReference type="Proteomes" id="UP000054978">
    <property type="component" value="Unassembled WGS sequence"/>
</dbReference>
<dbReference type="STRING" id="1777144.AWB83_03704"/>
<comment type="caution">
    <text evidence="2">The sequence shown here is derived from an EMBL/GenBank/DDBJ whole genome shotgun (WGS) entry which is preliminary data.</text>
</comment>
<dbReference type="EMBL" id="FCOB02000017">
    <property type="protein sequence ID" value="SAK74359.1"/>
    <property type="molecule type" value="Genomic_DNA"/>
</dbReference>